<dbReference type="PANTHER" id="PTHR21049:SF0">
    <property type="entry name" value="DOLICHYL-DIPHOSPHOOLIGOSACCHARIDE--PROTEIN GLYCOSYLTRANSFERASE SUBUNIT 1"/>
    <property type="match status" value="1"/>
</dbReference>
<evidence type="ECO:0000313" key="13">
    <source>
        <dbReference type="Proteomes" id="UP000271098"/>
    </source>
</evidence>
<evidence type="ECO:0000256" key="6">
    <source>
        <dbReference type="ARBA" id="ARBA00022692"/>
    </source>
</evidence>
<dbReference type="UniPathway" id="UPA00378"/>
<evidence type="ECO:0000313" key="14">
    <source>
        <dbReference type="WBParaSite" id="GPUH_0001799901-mRNA-1"/>
    </source>
</evidence>
<dbReference type="GO" id="GO:0018279">
    <property type="term" value="P:protein N-linked glycosylation via asparagine"/>
    <property type="evidence" value="ECO:0007669"/>
    <property type="project" value="TreeGrafter"/>
</dbReference>
<dbReference type="AlphaFoldDB" id="A0A183EAI3"/>
<dbReference type="InterPro" id="IPR007676">
    <property type="entry name" value="Ribophorin_I"/>
</dbReference>
<keyword evidence="8 11" id="KW-0256">Endoplasmic reticulum</keyword>
<keyword evidence="10" id="KW-0472">Membrane</keyword>
<keyword evidence="13" id="KW-1185">Reference proteome</keyword>
<keyword evidence="7 11" id="KW-0732">Signal</keyword>
<dbReference type="Proteomes" id="UP000271098">
    <property type="component" value="Unassembled WGS sequence"/>
</dbReference>
<evidence type="ECO:0000256" key="3">
    <source>
        <dbReference type="ARBA" id="ARBA00004922"/>
    </source>
</evidence>
<proteinExistence type="inferred from homology"/>
<sequence length="211" mass="23770">MLCWRYAILLLFAIVSEAGAIEPSPDDLSVSAERTVDISTQVVKVIVRYELVNSGNQEINSFLHVVHENEHSRLAYITASDSRKDTKLRVSKIEKARADVKKGYVAYKVELLNMIPPSGKAVVTVEYHLVEYLEPFPTKITQADTQFVIYKGNAHVSSIYPVTQETTVVLLPNGKLESHTTVPPTRLDAYKLTYGPYSNQKPFTFVCFFLK</sequence>
<feature type="signal peptide" evidence="11">
    <location>
        <begin position="1"/>
        <end position="20"/>
    </location>
</feature>
<gene>
    <name evidence="12" type="ORF">GPUH_LOCUS17974</name>
</gene>
<evidence type="ECO:0000256" key="7">
    <source>
        <dbReference type="ARBA" id="ARBA00022729"/>
    </source>
</evidence>
<name>A0A183EAI3_9BILA</name>
<comment type="pathway">
    <text evidence="3 11">Protein modification; protein glycosylation.</text>
</comment>
<evidence type="ECO:0000256" key="5">
    <source>
        <dbReference type="ARBA" id="ARBA00017611"/>
    </source>
</evidence>
<dbReference type="PANTHER" id="PTHR21049">
    <property type="entry name" value="RIBOPHORIN I"/>
    <property type="match status" value="1"/>
</dbReference>
<evidence type="ECO:0000256" key="1">
    <source>
        <dbReference type="ARBA" id="ARBA00002791"/>
    </source>
</evidence>
<evidence type="ECO:0000256" key="11">
    <source>
        <dbReference type="RuleBase" id="RU361143"/>
    </source>
</evidence>
<keyword evidence="9" id="KW-1133">Transmembrane helix</keyword>
<evidence type="ECO:0000256" key="10">
    <source>
        <dbReference type="ARBA" id="ARBA00023136"/>
    </source>
</evidence>
<comment type="subunit">
    <text evidence="11">Component of the oligosaccharyltransferase (OST) complex.</text>
</comment>
<protein>
    <recommendedName>
        <fullName evidence="5 11">Dolichyl-diphosphooligosaccharide--protein glycosyltransferase subunit 1</fullName>
    </recommendedName>
</protein>
<reference evidence="14" key="1">
    <citation type="submission" date="2016-06" db="UniProtKB">
        <authorList>
            <consortium name="WormBaseParasite"/>
        </authorList>
    </citation>
    <scope>IDENTIFICATION</scope>
</reference>
<dbReference type="GO" id="GO:0008250">
    <property type="term" value="C:oligosaccharyltransferase complex"/>
    <property type="evidence" value="ECO:0007669"/>
    <property type="project" value="UniProtKB-UniRule"/>
</dbReference>
<organism evidence="14">
    <name type="scientific">Gongylonema pulchrum</name>
    <dbReference type="NCBI Taxonomy" id="637853"/>
    <lineage>
        <taxon>Eukaryota</taxon>
        <taxon>Metazoa</taxon>
        <taxon>Ecdysozoa</taxon>
        <taxon>Nematoda</taxon>
        <taxon>Chromadorea</taxon>
        <taxon>Rhabditida</taxon>
        <taxon>Spirurina</taxon>
        <taxon>Spiruromorpha</taxon>
        <taxon>Spiruroidea</taxon>
        <taxon>Gongylonematidae</taxon>
        <taxon>Gongylonema</taxon>
    </lineage>
</organism>
<dbReference type="OrthoDB" id="310030at2759"/>
<evidence type="ECO:0000256" key="9">
    <source>
        <dbReference type="ARBA" id="ARBA00022989"/>
    </source>
</evidence>
<keyword evidence="6" id="KW-0812">Transmembrane</keyword>
<dbReference type="Pfam" id="PF04597">
    <property type="entry name" value="Ribophorin_I"/>
    <property type="match status" value="1"/>
</dbReference>
<evidence type="ECO:0000256" key="8">
    <source>
        <dbReference type="ARBA" id="ARBA00022824"/>
    </source>
</evidence>
<evidence type="ECO:0000313" key="12">
    <source>
        <dbReference type="EMBL" id="VDN30804.1"/>
    </source>
</evidence>
<accession>A0A183EAI3</accession>
<feature type="chain" id="PRO_5043073777" description="Dolichyl-diphosphooligosaccharide--protein glycosyltransferase subunit 1" evidence="11">
    <location>
        <begin position="21"/>
        <end position="211"/>
    </location>
</feature>
<comment type="similarity">
    <text evidence="4 11">Belongs to the OST1 family.</text>
</comment>
<dbReference type="EMBL" id="UYRT01085988">
    <property type="protein sequence ID" value="VDN30804.1"/>
    <property type="molecule type" value="Genomic_DNA"/>
</dbReference>
<evidence type="ECO:0000256" key="4">
    <source>
        <dbReference type="ARBA" id="ARBA00008905"/>
    </source>
</evidence>
<comment type="subcellular location">
    <subcellularLocation>
        <location evidence="2 11">Endoplasmic reticulum membrane</location>
        <topology evidence="2 11">Single-pass type I membrane protein</topology>
    </subcellularLocation>
</comment>
<reference evidence="12 13" key="2">
    <citation type="submission" date="2018-11" db="EMBL/GenBank/DDBJ databases">
        <authorList>
            <consortium name="Pathogen Informatics"/>
        </authorList>
    </citation>
    <scope>NUCLEOTIDE SEQUENCE [LARGE SCALE GENOMIC DNA]</scope>
</reference>
<comment type="function">
    <text evidence="1 11">Subunit of the oligosaccharyl transferase (OST) complex that catalyzes the initial transfer of a defined glycan (Glc(3)Man(9)GlcNAc(2) in eukaryotes) from the lipid carrier dolichol-pyrophosphate to an asparagine residue within an Asn-X-Ser/Thr consensus motif in nascent polypeptide chains, the first step in protein N-glycosylation. N-glycosylation occurs cotranslationally and the complex associates with the Sec61 complex at the channel-forming translocon complex that mediates protein translocation across the endoplasmic reticulum (ER). All subunits are required for a maximal enzyme activity.</text>
</comment>
<dbReference type="WBParaSite" id="GPUH_0001799901-mRNA-1">
    <property type="protein sequence ID" value="GPUH_0001799901-mRNA-1"/>
    <property type="gene ID" value="GPUH_0001799901"/>
</dbReference>
<evidence type="ECO:0000256" key="2">
    <source>
        <dbReference type="ARBA" id="ARBA00004115"/>
    </source>
</evidence>